<evidence type="ECO:0000313" key="6">
    <source>
        <dbReference type="EMBL" id="NMO17813.1"/>
    </source>
</evidence>
<keyword evidence="4" id="KW-0804">Transcription</keyword>
<evidence type="ECO:0000313" key="7">
    <source>
        <dbReference type="Proteomes" id="UP000518300"/>
    </source>
</evidence>
<dbReference type="PROSITE" id="PS50931">
    <property type="entry name" value="HTH_LYSR"/>
    <property type="match status" value="1"/>
</dbReference>
<dbReference type="Proteomes" id="UP000518300">
    <property type="component" value="Unassembled WGS sequence"/>
</dbReference>
<evidence type="ECO:0000256" key="1">
    <source>
        <dbReference type="ARBA" id="ARBA00009437"/>
    </source>
</evidence>
<dbReference type="SUPFAM" id="SSF53850">
    <property type="entry name" value="Periplasmic binding protein-like II"/>
    <property type="match status" value="1"/>
</dbReference>
<dbReference type="GO" id="GO:0043565">
    <property type="term" value="F:sequence-specific DNA binding"/>
    <property type="evidence" value="ECO:0007669"/>
    <property type="project" value="TreeGrafter"/>
</dbReference>
<evidence type="ECO:0000256" key="4">
    <source>
        <dbReference type="ARBA" id="ARBA00023163"/>
    </source>
</evidence>
<evidence type="ECO:0000256" key="2">
    <source>
        <dbReference type="ARBA" id="ARBA00023015"/>
    </source>
</evidence>
<dbReference type="Pfam" id="PF00126">
    <property type="entry name" value="HTH_1"/>
    <property type="match status" value="1"/>
</dbReference>
<dbReference type="GO" id="GO:0003700">
    <property type="term" value="F:DNA-binding transcription factor activity"/>
    <property type="evidence" value="ECO:0007669"/>
    <property type="project" value="InterPro"/>
</dbReference>
<sequence>MDLNELLVFAKVVQAGSFTAAAKALRMPKSTVSRKVSELEERIGAQLLQRTTRQLRLTDVGQAYYAHCARIVEEAEEAELAVTRMQAAPHGLLRVTTPLSFGFIGPLVAEFLKRYPDVQVEMLCTDRSVALMEEGFDVAIRAGRLADSSLMARRLGNIERIVVAAPSYLDAHGTPKTPKDLEKHDCLVFGPTLNGAVWTLHSGAKTVEVAVRARMAVNEPDMLRALSLAGSGVALSPDIHYAEDIDAGRLRRILPEWSSQGAPVHAVYPGTRHHVPKVMAFVDYLRERWPTHTPGPASRSRTDG</sequence>
<name>A0A848LJB1_9BACT</name>
<dbReference type="AlphaFoldDB" id="A0A848LJB1"/>
<dbReference type="InterPro" id="IPR036388">
    <property type="entry name" value="WH-like_DNA-bd_sf"/>
</dbReference>
<dbReference type="EMBL" id="JABBJJ010000111">
    <property type="protein sequence ID" value="NMO17813.1"/>
    <property type="molecule type" value="Genomic_DNA"/>
</dbReference>
<dbReference type="InterPro" id="IPR036390">
    <property type="entry name" value="WH_DNA-bd_sf"/>
</dbReference>
<dbReference type="GO" id="GO:0006351">
    <property type="term" value="P:DNA-templated transcription"/>
    <property type="evidence" value="ECO:0007669"/>
    <property type="project" value="TreeGrafter"/>
</dbReference>
<dbReference type="InterPro" id="IPR058163">
    <property type="entry name" value="LysR-type_TF_proteobact-type"/>
</dbReference>
<dbReference type="Gene3D" id="1.10.10.10">
    <property type="entry name" value="Winged helix-like DNA-binding domain superfamily/Winged helix DNA-binding domain"/>
    <property type="match status" value="1"/>
</dbReference>
<feature type="domain" description="HTH lysR-type" evidence="5">
    <location>
        <begin position="1"/>
        <end position="58"/>
    </location>
</feature>
<dbReference type="FunFam" id="3.40.190.290:FF:000001">
    <property type="entry name" value="Transcriptional regulator, LysR family"/>
    <property type="match status" value="1"/>
</dbReference>
<dbReference type="SUPFAM" id="SSF46785">
    <property type="entry name" value="Winged helix' DNA-binding domain"/>
    <property type="match status" value="1"/>
</dbReference>
<keyword evidence="7" id="KW-1185">Reference proteome</keyword>
<proteinExistence type="inferred from homology"/>
<evidence type="ECO:0000259" key="5">
    <source>
        <dbReference type="PROSITE" id="PS50931"/>
    </source>
</evidence>
<evidence type="ECO:0000256" key="3">
    <source>
        <dbReference type="ARBA" id="ARBA00023125"/>
    </source>
</evidence>
<organism evidence="6 7">
    <name type="scientific">Pyxidicoccus fallax</name>
    <dbReference type="NCBI Taxonomy" id="394095"/>
    <lineage>
        <taxon>Bacteria</taxon>
        <taxon>Pseudomonadati</taxon>
        <taxon>Myxococcota</taxon>
        <taxon>Myxococcia</taxon>
        <taxon>Myxococcales</taxon>
        <taxon>Cystobacterineae</taxon>
        <taxon>Myxococcaceae</taxon>
        <taxon>Pyxidicoccus</taxon>
    </lineage>
</organism>
<dbReference type="CDD" id="cd08422">
    <property type="entry name" value="PBP2_CrgA_like"/>
    <property type="match status" value="1"/>
</dbReference>
<comment type="similarity">
    <text evidence="1">Belongs to the LysR transcriptional regulatory family.</text>
</comment>
<dbReference type="InterPro" id="IPR000847">
    <property type="entry name" value="LysR_HTH_N"/>
</dbReference>
<dbReference type="PANTHER" id="PTHR30537:SF5">
    <property type="entry name" value="HTH-TYPE TRANSCRIPTIONAL ACTIVATOR TTDR-RELATED"/>
    <property type="match status" value="1"/>
</dbReference>
<dbReference type="PANTHER" id="PTHR30537">
    <property type="entry name" value="HTH-TYPE TRANSCRIPTIONAL REGULATOR"/>
    <property type="match status" value="1"/>
</dbReference>
<reference evidence="6 7" key="1">
    <citation type="submission" date="2020-04" db="EMBL/GenBank/DDBJ databases">
        <title>Draft genome of Pyxidicoccus fallax type strain.</title>
        <authorList>
            <person name="Whitworth D.E."/>
        </authorList>
    </citation>
    <scope>NUCLEOTIDE SEQUENCE [LARGE SCALE GENOMIC DNA]</scope>
    <source>
        <strain evidence="6 7">DSM 14698</strain>
    </source>
</reference>
<dbReference type="InterPro" id="IPR005119">
    <property type="entry name" value="LysR_subst-bd"/>
</dbReference>
<dbReference type="RefSeq" id="WP_169347094.1">
    <property type="nucleotide sequence ID" value="NZ_JABBJJ010000111.1"/>
</dbReference>
<dbReference type="Gene3D" id="3.40.190.290">
    <property type="match status" value="1"/>
</dbReference>
<keyword evidence="3" id="KW-0238">DNA-binding</keyword>
<protein>
    <submittedName>
        <fullName evidence="6">LysR family transcriptional regulator</fullName>
    </submittedName>
</protein>
<keyword evidence="2" id="KW-0805">Transcription regulation</keyword>
<dbReference type="FunFam" id="1.10.10.10:FF:000001">
    <property type="entry name" value="LysR family transcriptional regulator"/>
    <property type="match status" value="1"/>
</dbReference>
<gene>
    <name evidence="6" type="ORF">HG543_23575</name>
</gene>
<dbReference type="PRINTS" id="PR00039">
    <property type="entry name" value="HTHLYSR"/>
</dbReference>
<accession>A0A848LJB1</accession>
<comment type="caution">
    <text evidence="6">The sequence shown here is derived from an EMBL/GenBank/DDBJ whole genome shotgun (WGS) entry which is preliminary data.</text>
</comment>
<dbReference type="Pfam" id="PF03466">
    <property type="entry name" value="LysR_substrate"/>
    <property type="match status" value="1"/>
</dbReference>